<feature type="domain" description="HTH cro/C1-type" evidence="1">
    <location>
        <begin position="27"/>
        <end position="82"/>
    </location>
</feature>
<dbReference type="Pfam" id="PF13560">
    <property type="entry name" value="HTH_31"/>
    <property type="match status" value="1"/>
</dbReference>
<accession>A0ABS2V538</accession>
<dbReference type="SMART" id="SM00530">
    <property type="entry name" value="HTH_XRE"/>
    <property type="match status" value="1"/>
</dbReference>
<dbReference type="InterPro" id="IPR001387">
    <property type="entry name" value="Cro/C1-type_HTH"/>
</dbReference>
<sequence length="298" mass="33479">MPSAPHHASPRTAAVPSPAQLVTSRWLRHLRRESKLTLETVAQRLRVPHQVVSQWEEGLPPRDRACLTALLRLYNVKSPDEAVEMLSRGLPPVTAGREEAEQIADQRCERTMWDRWTDTGHGAALRHWLMWDSATTVLSHTNLSIPPPYRTPAYTRAACGGRTAAHTPPYRLAGRGRRPELILLLGQDALEYPVGGPLVMAEQLRYLVSIVQERLATIRVLVPRPHLPPIVFKHAHLMLIEGQWVAAGASGYWYETRTVEVGRARAAFNSHLWAVSEEENAIYYLTKAAERMERAAAP</sequence>
<dbReference type="CDD" id="cd00093">
    <property type="entry name" value="HTH_XRE"/>
    <property type="match status" value="1"/>
</dbReference>
<evidence type="ECO:0000313" key="3">
    <source>
        <dbReference type="Proteomes" id="UP000664109"/>
    </source>
</evidence>
<keyword evidence="3" id="KW-1185">Reference proteome</keyword>
<name>A0ABS2V538_9ACTN</name>
<dbReference type="InterPro" id="IPR043917">
    <property type="entry name" value="DUF5753"/>
</dbReference>
<evidence type="ECO:0000313" key="2">
    <source>
        <dbReference type="EMBL" id="MBM9624135.1"/>
    </source>
</evidence>
<gene>
    <name evidence="2" type="ORF">JE024_36815</name>
</gene>
<dbReference type="RefSeq" id="WP_205378174.1">
    <property type="nucleotide sequence ID" value="NZ_JAFEJA010000002.1"/>
</dbReference>
<comment type="caution">
    <text evidence="2">The sequence shown here is derived from an EMBL/GenBank/DDBJ whole genome shotgun (WGS) entry which is preliminary data.</text>
</comment>
<reference evidence="2 3" key="1">
    <citation type="journal article" date="2016" name="Arch. Microbiol.">
        <title>Streptomyces zhihengii sp. nov., isolated from rhizospheric soil of Psammosilene tunicoides.</title>
        <authorList>
            <person name="Huang M.J."/>
            <person name="Fei J.J."/>
            <person name="Salam N."/>
            <person name="Kim C.J."/>
            <person name="Hozzein W.N."/>
            <person name="Xiao M."/>
            <person name="Huang H.Q."/>
            <person name="Li W.J."/>
        </authorList>
    </citation>
    <scope>NUCLEOTIDE SEQUENCE [LARGE SCALE GENOMIC DNA]</scope>
    <source>
        <strain evidence="2 3">YIM T102</strain>
    </source>
</reference>
<dbReference type="PROSITE" id="PS50943">
    <property type="entry name" value="HTH_CROC1"/>
    <property type="match status" value="1"/>
</dbReference>
<organism evidence="2 3">
    <name type="scientific">Streptomyces zhihengii</name>
    <dbReference type="NCBI Taxonomy" id="1818004"/>
    <lineage>
        <taxon>Bacteria</taxon>
        <taxon>Bacillati</taxon>
        <taxon>Actinomycetota</taxon>
        <taxon>Actinomycetes</taxon>
        <taxon>Kitasatosporales</taxon>
        <taxon>Streptomycetaceae</taxon>
        <taxon>Streptomyces</taxon>
    </lineage>
</organism>
<dbReference type="Gene3D" id="1.10.260.40">
    <property type="entry name" value="lambda repressor-like DNA-binding domains"/>
    <property type="match status" value="1"/>
</dbReference>
<dbReference type="InterPro" id="IPR010982">
    <property type="entry name" value="Lambda_DNA-bd_dom_sf"/>
</dbReference>
<dbReference type="SUPFAM" id="SSF47413">
    <property type="entry name" value="lambda repressor-like DNA-binding domains"/>
    <property type="match status" value="1"/>
</dbReference>
<protein>
    <submittedName>
        <fullName evidence="2">Helix-turn-helix transcriptional regulator</fullName>
    </submittedName>
</protein>
<dbReference type="Proteomes" id="UP000664109">
    <property type="component" value="Unassembled WGS sequence"/>
</dbReference>
<dbReference type="Pfam" id="PF19054">
    <property type="entry name" value="DUF5753"/>
    <property type="match status" value="1"/>
</dbReference>
<evidence type="ECO:0000259" key="1">
    <source>
        <dbReference type="PROSITE" id="PS50943"/>
    </source>
</evidence>
<proteinExistence type="predicted"/>
<dbReference type="EMBL" id="JAFEJA010000002">
    <property type="protein sequence ID" value="MBM9624135.1"/>
    <property type="molecule type" value="Genomic_DNA"/>
</dbReference>